<keyword evidence="3" id="KW-1185">Reference proteome</keyword>
<dbReference type="Proteomes" id="UP000003374">
    <property type="component" value="Unassembled WGS sequence"/>
</dbReference>
<dbReference type="STRING" id="314278.NB231_12184"/>
<evidence type="ECO:0000313" key="2">
    <source>
        <dbReference type="EMBL" id="EAR22495.1"/>
    </source>
</evidence>
<dbReference type="eggNOG" id="COG3520">
    <property type="taxonomic scope" value="Bacteria"/>
</dbReference>
<evidence type="ECO:0000313" key="3">
    <source>
        <dbReference type="Proteomes" id="UP000003374"/>
    </source>
</evidence>
<dbReference type="InterPro" id="IPR010732">
    <property type="entry name" value="T6SS_TssG-like"/>
</dbReference>
<organism evidence="2 3">
    <name type="scientific">Nitrococcus mobilis Nb-231</name>
    <dbReference type="NCBI Taxonomy" id="314278"/>
    <lineage>
        <taxon>Bacteria</taxon>
        <taxon>Pseudomonadati</taxon>
        <taxon>Pseudomonadota</taxon>
        <taxon>Gammaproteobacteria</taxon>
        <taxon>Chromatiales</taxon>
        <taxon>Ectothiorhodospiraceae</taxon>
        <taxon>Nitrococcus</taxon>
    </lineage>
</organism>
<dbReference type="RefSeq" id="WP_005002930.1">
    <property type="nucleotide sequence ID" value="NZ_CH672427.1"/>
</dbReference>
<feature type="region of interest" description="Disordered" evidence="1">
    <location>
        <begin position="321"/>
        <end position="360"/>
    </location>
</feature>
<feature type="compositionally biased region" description="Basic and acidic residues" evidence="1">
    <location>
        <begin position="29"/>
        <end position="44"/>
    </location>
</feature>
<dbReference type="PANTHER" id="PTHR35564">
    <property type="match status" value="1"/>
</dbReference>
<comment type="caution">
    <text evidence="2">The sequence shown here is derived from an EMBL/GenBank/DDBJ whole genome shotgun (WGS) entry which is preliminary data.</text>
</comment>
<dbReference type="EMBL" id="AAOF01000003">
    <property type="protein sequence ID" value="EAR22495.1"/>
    <property type="molecule type" value="Genomic_DNA"/>
</dbReference>
<dbReference type="HOGENOM" id="CLU_048238_4_0_6"/>
<name>A4BPJ4_9GAMM</name>
<dbReference type="Pfam" id="PF06996">
    <property type="entry name" value="T6SS_TssG"/>
    <property type="match status" value="1"/>
</dbReference>
<reference evidence="2 3" key="1">
    <citation type="submission" date="2006-02" db="EMBL/GenBank/DDBJ databases">
        <authorList>
            <person name="Waterbury J."/>
            <person name="Ferriera S."/>
            <person name="Johnson J."/>
            <person name="Kravitz S."/>
            <person name="Halpern A."/>
            <person name="Remington K."/>
            <person name="Beeson K."/>
            <person name="Tran B."/>
            <person name="Rogers Y.-H."/>
            <person name="Friedman R."/>
            <person name="Venter J.C."/>
        </authorList>
    </citation>
    <scope>NUCLEOTIDE SEQUENCE [LARGE SCALE GENOMIC DNA]</scope>
    <source>
        <strain evidence="2 3">Nb-231</strain>
    </source>
</reference>
<dbReference type="NCBIfam" id="TIGR03347">
    <property type="entry name" value="VI_chp_1"/>
    <property type="match status" value="1"/>
</dbReference>
<accession>A4BPJ4</accession>
<dbReference type="PANTHER" id="PTHR35564:SF4">
    <property type="entry name" value="CYTOPLASMIC PROTEIN"/>
    <property type="match status" value="1"/>
</dbReference>
<feature type="region of interest" description="Disordered" evidence="1">
    <location>
        <begin position="29"/>
        <end position="48"/>
    </location>
</feature>
<gene>
    <name evidence="2" type="ORF">NB231_12184</name>
</gene>
<sequence length="360" mass="39991">MSATAELERAPYRFSLFAALRLLEAKHRDSPRLGESRRPADDPVRVAQRPSLRFAPGDVAGFEPGTPNRLSCDSFGLFGPDGALPVHLTEYADERQRQHQDPTFAAFVNMLQHRLACLFYRAWANAQPAVQHDRPEADRFAVYIGALVGIGSPAFRNRDRVGDSARLCRAGRYAPAAKSAEGLEDILADFFGSPCRVIPFQPNWLEMPADERLALGRARGGGLGRAANLGRRSWQCQSNFAIELGPLCRSTFEAFLPGGRRLGELRDLVRAYIGDELRWELILSLRQKEAPPLRLARGARLGRTSWVGRVAGDARGVRVRGNPLEAQPGPDIQKMGRRYRAPGGECRDGNQPYRLVREAR</sequence>
<evidence type="ECO:0008006" key="4">
    <source>
        <dbReference type="Google" id="ProtNLM"/>
    </source>
</evidence>
<dbReference type="AlphaFoldDB" id="A4BPJ4"/>
<evidence type="ECO:0000256" key="1">
    <source>
        <dbReference type="SAM" id="MobiDB-lite"/>
    </source>
</evidence>
<proteinExistence type="predicted"/>
<protein>
    <recommendedName>
        <fullName evidence="4">Type VI secretion protein, VC_A0111 family</fullName>
    </recommendedName>
</protein>